<keyword evidence="2" id="KW-1185">Reference proteome</keyword>
<dbReference type="AlphaFoldDB" id="A0A8T1P7S9"/>
<organism evidence="1 2">
    <name type="scientific">Carya illinoinensis</name>
    <name type="common">Pecan</name>
    <dbReference type="NCBI Taxonomy" id="32201"/>
    <lineage>
        <taxon>Eukaryota</taxon>
        <taxon>Viridiplantae</taxon>
        <taxon>Streptophyta</taxon>
        <taxon>Embryophyta</taxon>
        <taxon>Tracheophyta</taxon>
        <taxon>Spermatophyta</taxon>
        <taxon>Magnoliopsida</taxon>
        <taxon>eudicotyledons</taxon>
        <taxon>Gunneridae</taxon>
        <taxon>Pentapetalae</taxon>
        <taxon>rosids</taxon>
        <taxon>fabids</taxon>
        <taxon>Fagales</taxon>
        <taxon>Juglandaceae</taxon>
        <taxon>Carya</taxon>
    </lineage>
</organism>
<gene>
    <name evidence="1" type="ORF">CIPAW_11G206200</name>
</gene>
<comment type="caution">
    <text evidence="1">The sequence shown here is derived from an EMBL/GenBank/DDBJ whole genome shotgun (WGS) entry which is preliminary data.</text>
</comment>
<dbReference type="EMBL" id="CM031819">
    <property type="protein sequence ID" value="KAG6637841.1"/>
    <property type="molecule type" value="Genomic_DNA"/>
</dbReference>
<evidence type="ECO:0000313" key="1">
    <source>
        <dbReference type="EMBL" id="KAG6637841.1"/>
    </source>
</evidence>
<protein>
    <submittedName>
        <fullName evidence="1">Uncharacterized protein</fullName>
    </submittedName>
</protein>
<evidence type="ECO:0000313" key="2">
    <source>
        <dbReference type="Proteomes" id="UP000811609"/>
    </source>
</evidence>
<name>A0A8T1P7S9_CARIL</name>
<dbReference type="Proteomes" id="UP000811609">
    <property type="component" value="Chromosome 11"/>
</dbReference>
<reference evidence="1" key="1">
    <citation type="submission" date="2020-12" db="EMBL/GenBank/DDBJ databases">
        <title>WGS assembly of Carya illinoinensis cv. Pawnee.</title>
        <authorList>
            <person name="Platts A."/>
            <person name="Shu S."/>
            <person name="Wright S."/>
            <person name="Barry K."/>
            <person name="Edger P."/>
            <person name="Pires J.C."/>
            <person name="Schmutz J."/>
        </authorList>
    </citation>
    <scope>NUCLEOTIDE SEQUENCE</scope>
    <source>
        <tissue evidence="1">Leaf</tissue>
    </source>
</reference>
<accession>A0A8T1P7S9</accession>
<proteinExistence type="predicted"/>
<sequence>MIQHLDGCLVLLPTGWHWFESHHARFGNIIFPTVGSTSCCVRVHCPCVVALHAARPLSPKSCSAVAPNGWPHASWCNLFINHQKSNPLLEGWIEPSLMD</sequence>